<feature type="domain" description="PPM-type phosphatase" evidence="2">
    <location>
        <begin position="55"/>
        <end position="370"/>
    </location>
</feature>
<proteinExistence type="predicted"/>
<dbReference type="GeneID" id="20083245"/>
<dbReference type="PROSITE" id="PS51746">
    <property type="entry name" value="PPM_2"/>
    <property type="match status" value="1"/>
</dbReference>
<accession>A0A024U7G4</accession>
<dbReference type="InterPro" id="IPR036457">
    <property type="entry name" value="PPM-type-like_dom_sf"/>
</dbReference>
<keyword evidence="1" id="KW-0732">Signal</keyword>
<sequence length="373" mass="39911">MRVVSVATILALWSTGTAPSSCDGQGQCSIDDRSSLNFDLAESVKLPSPVARVHRYTAASYSANDPNEDRYTVHVETDGVFASVLDGHGGWQVSEYVRQNLVNNTKAALRASSSTDSADIVSALSSAFESTDETLRSLLLPAFQLGFGQVNRVGTCTLLAYAQGDTLVVANAGDVRAVLATTNTDGELVATALSTDHNAKHASEQARLAAAHPNERNLVVCQTPEACYVKGGLQPTRALGDFAFKYAEFNQFPASANRQGGGRFIPKPYTPPYVLAGPETQVHTLTDADQFLVLGSDGVWDDLSNEEAVEIVAKLAARGMHDVAAQAVIDRVIAKTAEDFRVRSADVAALKPGRERRQVHDDTTVVVLFFQPS</sequence>
<feature type="signal peptide" evidence="1">
    <location>
        <begin position="1"/>
        <end position="19"/>
    </location>
</feature>
<dbReference type="InterPro" id="IPR015655">
    <property type="entry name" value="PP2C"/>
</dbReference>
<dbReference type="Pfam" id="PF00481">
    <property type="entry name" value="PP2C"/>
    <property type="match status" value="1"/>
</dbReference>
<dbReference type="SUPFAM" id="SSF81606">
    <property type="entry name" value="PP2C-like"/>
    <property type="match status" value="1"/>
</dbReference>
<dbReference type="PANTHER" id="PTHR13832">
    <property type="entry name" value="PROTEIN PHOSPHATASE 2C"/>
    <property type="match status" value="1"/>
</dbReference>
<dbReference type="CDD" id="cd00143">
    <property type="entry name" value="PP2Cc"/>
    <property type="match status" value="1"/>
</dbReference>
<dbReference type="STRING" id="157072.A0A024U7G4"/>
<name>A0A024U7G4_9STRA</name>
<dbReference type="GO" id="GO:0004722">
    <property type="term" value="F:protein serine/threonine phosphatase activity"/>
    <property type="evidence" value="ECO:0007669"/>
    <property type="project" value="InterPro"/>
</dbReference>
<dbReference type="EMBL" id="KI913962">
    <property type="protein sequence ID" value="ETW01538.1"/>
    <property type="molecule type" value="Genomic_DNA"/>
</dbReference>
<dbReference type="Gene3D" id="3.60.40.10">
    <property type="entry name" value="PPM-type phosphatase domain"/>
    <property type="match status" value="1"/>
</dbReference>
<dbReference type="SMART" id="SM00332">
    <property type="entry name" value="PP2Cc"/>
    <property type="match status" value="1"/>
</dbReference>
<evidence type="ECO:0000256" key="1">
    <source>
        <dbReference type="SAM" id="SignalP"/>
    </source>
</evidence>
<dbReference type="PANTHER" id="PTHR13832:SF792">
    <property type="entry name" value="GM14286P"/>
    <property type="match status" value="1"/>
</dbReference>
<organism evidence="3">
    <name type="scientific">Aphanomyces invadans</name>
    <dbReference type="NCBI Taxonomy" id="157072"/>
    <lineage>
        <taxon>Eukaryota</taxon>
        <taxon>Sar</taxon>
        <taxon>Stramenopiles</taxon>
        <taxon>Oomycota</taxon>
        <taxon>Saprolegniomycetes</taxon>
        <taxon>Saprolegniales</taxon>
        <taxon>Verrucalvaceae</taxon>
        <taxon>Aphanomyces</taxon>
    </lineage>
</organism>
<evidence type="ECO:0000313" key="3">
    <source>
        <dbReference type="EMBL" id="ETW01538.1"/>
    </source>
</evidence>
<dbReference type="RefSeq" id="XP_008869386.1">
    <property type="nucleotide sequence ID" value="XM_008871164.1"/>
</dbReference>
<gene>
    <name evidence="3" type="ORF">H310_06195</name>
</gene>
<reference evidence="3" key="1">
    <citation type="submission" date="2013-12" db="EMBL/GenBank/DDBJ databases">
        <title>The Genome Sequence of Aphanomyces invadans NJM9701.</title>
        <authorList>
            <consortium name="The Broad Institute Genomics Platform"/>
            <person name="Russ C."/>
            <person name="Tyler B."/>
            <person name="van West P."/>
            <person name="Dieguez-Uribeondo J."/>
            <person name="Young S.K."/>
            <person name="Zeng Q."/>
            <person name="Gargeya S."/>
            <person name="Fitzgerald M."/>
            <person name="Abouelleil A."/>
            <person name="Alvarado L."/>
            <person name="Chapman S.B."/>
            <person name="Gainer-Dewar J."/>
            <person name="Goldberg J."/>
            <person name="Griggs A."/>
            <person name="Gujja S."/>
            <person name="Hansen M."/>
            <person name="Howarth C."/>
            <person name="Imamovic A."/>
            <person name="Ireland A."/>
            <person name="Larimer J."/>
            <person name="McCowan C."/>
            <person name="Murphy C."/>
            <person name="Pearson M."/>
            <person name="Poon T.W."/>
            <person name="Priest M."/>
            <person name="Roberts A."/>
            <person name="Saif S."/>
            <person name="Shea T."/>
            <person name="Sykes S."/>
            <person name="Wortman J."/>
            <person name="Nusbaum C."/>
            <person name="Birren B."/>
        </authorList>
    </citation>
    <scope>NUCLEOTIDE SEQUENCE [LARGE SCALE GENOMIC DNA]</scope>
    <source>
        <strain evidence="3">NJM9701</strain>
    </source>
</reference>
<dbReference type="VEuPathDB" id="FungiDB:H310_06195"/>
<evidence type="ECO:0000259" key="2">
    <source>
        <dbReference type="PROSITE" id="PS51746"/>
    </source>
</evidence>
<dbReference type="AlphaFoldDB" id="A0A024U7G4"/>
<feature type="chain" id="PRO_5001535228" description="PPM-type phosphatase domain-containing protein" evidence="1">
    <location>
        <begin position="20"/>
        <end position="373"/>
    </location>
</feature>
<dbReference type="InterPro" id="IPR001932">
    <property type="entry name" value="PPM-type_phosphatase-like_dom"/>
</dbReference>
<protein>
    <recommendedName>
        <fullName evidence="2">PPM-type phosphatase domain-containing protein</fullName>
    </recommendedName>
</protein>
<dbReference type="eggNOG" id="KOG0700">
    <property type="taxonomic scope" value="Eukaryota"/>
</dbReference>
<dbReference type="OrthoDB" id="420076at2759"/>